<name>A0A126QQD8_9BACT</name>
<dbReference type="PANTHER" id="PTHR13812">
    <property type="entry name" value="KETIMINE REDUCTASE MU-CRYSTALLIN"/>
    <property type="match status" value="1"/>
</dbReference>
<dbReference type="RefSeq" id="WP_066804828.1">
    <property type="nucleotide sequence ID" value="NZ_CP014206.1"/>
</dbReference>
<dbReference type="EMBL" id="SOBK01000005">
    <property type="protein sequence ID" value="TDT88607.1"/>
    <property type="molecule type" value="Genomic_DNA"/>
</dbReference>
<gene>
    <name evidence="1" type="ORF">AWY79_13280</name>
    <name evidence="2" type="ORF">EDC59_1057</name>
</gene>
<dbReference type="PIRSF" id="PIRSF001439">
    <property type="entry name" value="CryM"/>
    <property type="match status" value="1"/>
</dbReference>
<proteinExistence type="predicted"/>
<organism evidence="2 4">
    <name type="scientific">Pseudodesulfovibrio indicus</name>
    <dbReference type="NCBI Taxonomy" id="1716143"/>
    <lineage>
        <taxon>Bacteria</taxon>
        <taxon>Pseudomonadati</taxon>
        <taxon>Thermodesulfobacteriota</taxon>
        <taxon>Desulfovibrionia</taxon>
        <taxon>Desulfovibrionales</taxon>
        <taxon>Desulfovibrionaceae</taxon>
    </lineage>
</organism>
<dbReference type="PANTHER" id="PTHR13812:SF19">
    <property type="entry name" value="KETIMINE REDUCTASE MU-CRYSTALLIN"/>
    <property type="match status" value="1"/>
</dbReference>
<dbReference type="AlphaFoldDB" id="A0A126QQD8"/>
<dbReference type="GO" id="GO:0005737">
    <property type="term" value="C:cytoplasm"/>
    <property type="evidence" value="ECO:0007669"/>
    <property type="project" value="TreeGrafter"/>
</dbReference>
<protein>
    <submittedName>
        <fullName evidence="2">Ornithine cyclodeaminase/alanine dehydrogenase</fullName>
    </submittedName>
    <submittedName>
        <fullName evidence="1">Peptide transporter</fullName>
    </submittedName>
</protein>
<dbReference type="SUPFAM" id="SSF51735">
    <property type="entry name" value="NAD(P)-binding Rossmann-fold domains"/>
    <property type="match status" value="1"/>
</dbReference>
<dbReference type="EMBL" id="CP014206">
    <property type="protein sequence ID" value="AMK12009.1"/>
    <property type="molecule type" value="Genomic_DNA"/>
</dbReference>
<accession>A0A126QQD8</accession>
<dbReference type="InterPro" id="IPR023401">
    <property type="entry name" value="ODC_N"/>
</dbReference>
<dbReference type="InterPro" id="IPR036291">
    <property type="entry name" value="NAD(P)-bd_dom_sf"/>
</dbReference>
<dbReference type="InterPro" id="IPR003462">
    <property type="entry name" value="ODC_Mu_crystall"/>
</dbReference>
<keyword evidence="3" id="KW-1185">Reference proteome</keyword>
<dbReference type="Proteomes" id="UP000295506">
    <property type="component" value="Unassembled WGS sequence"/>
</dbReference>
<dbReference type="Proteomes" id="UP000055611">
    <property type="component" value="Chromosome"/>
</dbReference>
<evidence type="ECO:0000313" key="3">
    <source>
        <dbReference type="Proteomes" id="UP000055611"/>
    </source>
</evidence>
<reference evidence="2 4" key="2">
    <citation type="submission" date="2019-03" db="EMBL/GenBank/DDBJ databases">
        <title>Genomic Encyclopedia of Type Strains, Phase IV (KMG-IV): sequencing the most valuable type-strain genomes for metagenomic binning, comparative biology and taxonomic classification.</title>
        <authorList>
            <person name="Goeker M."/>
        </authorList>
    </citation>
    <scope>NUCLEOTIDE SEQUENCE [LARGE SCALE GENOMIC DNA]</scope>
    <source>
        <strain evidence="2 4">DSM 101483</strain>
    </source>
</reference>
<evidence type="ECO:0000313" key="2">
    <source>
        <dbReference type="EMBL" id="TDT88607.1"/>
    </source>
</evidence>
<dbReference type="OrthoDB" id="5495968at2"/>
<evidence type="ECO:0000313" key="4">
    <source>
        <dbReference type="Proteomes" id="UP000295506"/>
    </source>
</evidence>
<dbReference type="Gene3D" id="3.40.50.720">
    <property type="entry name" value="NAD(P)-binding Rossmann-like Domain"/>
    <property type="match status" value="1"/>
</dbReference>
<evidence type="ECO:0000313" key="1">
    <source>
        <dbReference type="EMBL" id="AMK12009.1"/>
    </source>
</evidence>
<dbReference type="KEGG" id="dej:AWY79_13280"/>
<dbReference type="Pfam" id="PF02423">
    <property type="entry name" value="OCD_Mu_crystall"/>
    <property type="match status" value="1"/>
</dbReference>
<sequence length="328" mass="35198">MTTEVRWLSARDIDGLGITMAEIMDGVETGFAALGRGEAEMPAKIGVHPRKDCFTHAMPCHLGGSIDRAGVKCVSAYPTNPAKGLPYISGIILVTDPDTGLPRAVMDAARVTAWRTGAASGVYARHFGNPKTRSVAVIGTGVQGRVNLLAMKAVFPELEDVRCCNPRAASAQRFAEEMQPQVPDAVFSVHTELRTAVNGVDVVVTCTPITQSPVRPLTRSMLKEDCLVIAVDYDAFVHPDVFAGAHFTCDNRAQYLWTREQGMYFQHGYPGPDDVDADMGEVCAGMTTTVREGRRGAVLMGVASHDIMTASLVYERAAKAGVGTLVEL</sequence>
<reference evidence="1 3" key="1">
    <citation type="journal article" date="2016" name="Front. Microbiol.">
        <title>Genome Sequence of the Piezophilic, Mesophilic Sulfate-Reducing Bacterium Desulfovibrio indicus J2T.</title>
        <authorList>
            <person name="Cao J."/>
            <person name="Maignien L."/>
            <person name="Shao Z."/>
            <person name="Alain K."/>
            <person name="Jebbar M."/>
        </authorList>
    </citation>
    <scope>NUCLEOTIDE SEQUENCE [LARGE SCALE GENOMIC DNA]</scope>
    <source>
        <strain evidence="1 3">J2</strain>
    </source>
</reference>
<dbReference type="Gene3D" id="3.30.1780.10">
    <property type="entry name" value="ornithine cyclodeaminase, domain 1"/>
    <property type="match status" value="1"/>
</dbReference>